<evidence type="ECO:0000313" key="2">
    <source>
        <dbReference type="EMBL" id="MBF8190183.1"/>
    </source>
</evidence>
<dbReference type="Proteomes" id="UP000605361">
    <property type="component" value="Unassembled WGS sequence"/>
</dbReference>
<evidence type="ECO:0000256" key="1">
    <source>
        <dbReference type="SAM" id="MobiDB-lite"/>
    </source>
</evidence>
<accession>A0A931AE08</accession>
<dbReference type="InterPro" id="IPR040632">
    <property type="entry name" value="Sulfotransfer_4"/>
</dbReference>
<dbReference type="PANTHER" id="PTHR36978">
    <property type="entry name" value="P-LOOP CONTAINING NUCLEOTIDE TRIPHOSPHATE HYDROLASE"/>
    <property type="match status" value="1"/>
</dbReference>
<feature type="compositionally biased region" description="Low complexity" evidence="1">
    <location>
        <begin position="117"/>
        <end position="131"/>
    </location>
</feature>
<dbReference type="AlphaFoldDB" id="A0A931AE08"/>
<name>A0A931AE08_9ACTN</name>
<feature type="region of interest" description="Disordered" evidence="1">
    <location>
        <begin position="108"/>
        <end position="131"/>
    </location>
</feature>
<gene>
    <name evidence="2" type="ORF">ITP53_31545</name>
</gene>
<protein>
    <submittedName>
        <fullName evidence="2">Uncharacterized protein</fullName>
    </submittedName>
</protein>
<reference evidence="2" key="1">
    <citation type="submission" date="2020-11" db="EMBL/GenBank/DDBJ databases">
        <title>Whole-genome analyses of Nonomuraea sp. K274.</title>
        <authorList>
            <person name="Veyisoglu A."/>
        </authorList>
    </citation>
    <scope>NUCLEOTIDE SEQUENCE</scope>
    <source>
        <strain evidence="2">K274</strain>
    </source>
</reference>
<dbReference type="PANTHER" id="PTHR36978:SF4">
    <property type="entry name" value="P-LOOP CONTAINING NUCLEOSIDE TRIPHOSPHATE HYDROLASE PROTEIN"/>
    <property type="match status" value="1"/>
</dbReference>
<proteinExistence type="predicted"/>
<dbReference type="EMBL" id="JADOGI010000114">
    <property type="protein sequence ID" value="MBF8190183.1"/>
    <property type="molecule type" value="Genomic_DNA"/>
</dbReference>
<dbReference type="InterPro" id="IPR027417">
    <property type="entry name" value="P-loop_NTPase"/>
</dbReference>
<evidence type="ECO:0000313" key="3">
    <source>
        <dbReference type="Proteomes" id="UP000605361"/>
    </source>
</evidence>
<organism evidence="2 3">
    <name type="scientific">Nonomuraea cypriaca</name>
    <dbReference type="NCBI Taxonomy" id="1187855"/>
    <lineage>
        <taxon>Bacteria</taxon>
        <taxon>Bacillati</taxon>
        <taxon>Actinomycetota</taxon>
        <taxon>Actinomycetes</taxon>
        <taxon>Streptosporangiales</taxon>
        <taxon>Streptosporangiaceae</taxon>
        <taxon>Nonomuraea</taxon>
    </lineage>
</organism>
<keyword evidence="3" id="KW-1185">Reference proteome</keyword>
<dbReference type="Pfam" id="PF17784">
    <property type="entry name" value="Sulfotransfer_4"/>
    <property type="match status" value="1"/>
</dbReference>
<sequence length="131" mass="14567">MVTMRVDSMDADNPFQVRLAGLQPLLRYIAAETFGDIRPFPDYVPDREPGVAAFRRHVAAVREGLPAGRLLVFDVRQGWEPLCEFLGADPPRGEPFPRLNDAEAVRRRLAELDRHQSSSTPSTSAPSSAPR</sequence>
<dbReference type="SUPFAM" id="SSF52540">
    <property type="entry name" value="P-loop containing nucleoside triphosphate hydrolases"/>
    <property type="match status" value="1"/>
</dbReference>
<comment type="caution">
    <text evidence="2">The sequence shown here is derived from an EMBL/GenBank/DDBJ whole genome shotgun (WGS) entry which is preliminary data.</text>
</comment>
<dbReference type="Gene3D" id="3.40.50.300">
    <property type="entry name" value="P-loop containing nucleotide triphosphate hydrolases"/>
    <property type="match status" value="1"/>
</dbReference>
<dbReference type="RefSeq" id="WP_195899110.1">
    <property type="nucleotide sequence ID" value="NZ_JADOGI010000114.1"/>
</dbReference>